<evidence type="ECO:0000256" key="10">
    <source>
        <dbReference type="SAM" id="Phobius"/>
    </source>
</evidence>
<feature type="transmembrane region" description="Helical" evidence="10">
    <location>
        <begin position="403"/>
        <end position="425"/>
    </location>
</feature>
<dbReference type="Gene3D" id="3.40.50.1110">
    <property type="entry name" value="SGNH hydrolase"/>
    <property type="match status" value="1"/>
</dbReference>
<dbReference type="GO" id="GO:0005886">
    <property type="term" value="C:plasma membrane"/>
    <property type="evidence" value="ECO:0007669"/>
    <property type="project" value="UniProtKB-SubCell"/>
</dbReference>
<keyword evidence="13" id="KW-1185">Reference proteome</keyword>
<dbReference type="EMBL" id="LRFC01000038">
    <property type="protein sequence ID" value="KZE64244.1"/>
    <property type="molecule type" value="Genomic_DNA"/>
</dbReference>
<dbReference type="PANTHER" id="PTHR23028:SF53">
    <property type="entry name" value="ACYL_TRANSF_3 DOMAIN-CONTAINING PROTEIN"/>
    <property type="match status" value="1"/>
</dbReference>
<keyword evidence="7 10" id="KW-0472">Membrane</keyword>
<proteinExistence type="inferred from homology"/>
<feature type="region of interest" description="Disordered" evidence="9">
    <location>
        <begin position="443"/>
        <end position="505"/>
    </location>
</feature>
<dbReference type="AlphaFoldDB" id="A0A165N1H6"/>
<dbReference type="GO" id="GO:0009103">
    <property type="term" value="P:lipopolysaccharide biosynthetic process"/>
    <property type="evidence" value="ECO:0007669"/>
    <property type="project" value="TreeGrafter"/>
</dbReference>
<feature type="compositionally biased region" description="Basic and acidic residues" evidence="9">
    <location>
        <begin position="463"/>
        <end position="481"/>
    </location>
</feature>
<keyword evidence="3" id="KW-1003">Cell membrane</keyword>
<evidence type="ECO:0000256" key="2">
    <source>
        <dbReference type="ARBA" id="ARBA00007400"/>
    </source>
</evidence>
<feature type="transmembrane region" description="Helical" evidence="10">
    <location>
        <begin position="231"/>
        <end position="249"/>
    </location>
</feature>
<dbReference type="CDD" id="cd01840">
    <property type="entry name" value="SGNH_hydrolase_yrhL_like"/>
    <property type="match status" value="1"/>
</dbReference>
<keyword evidence="5 10" id="KW-0812">Transmembrane</keyword>
<sequence length="656" mass="73871">MKDQRTKQRKKQSRQPNSGVKQSKAIEQPLEKGRYITGLDGLRAIAVLAVIAYHLNFEWAAGGLLGVTVFFVLSGYLITDLLVAEFVTTNTINFKNFWIRRARRLLPAMFTMLLVVVTYVTLFEPEMLQKLEKDTVAAILYVSNWWYIFQDLSYFESFGPPSLLTHFWSLAVEEQFYILWPLIIIVMLKIKVREGSLFSMILAGALVSAAAMTLLYEPGADPSRVYYGTDTRVFSLLLGASLAVIWPSRKLSTSLPPEIRWKLDFVGLSALAFVFYMFWGTSQYEDFLYQGGMVAISVASMLVVAVMVHPSSRLNTWLSFKPLRWIGVRSYGIYLWHFPVIVLTSPQWGADAPSLFRTTFQMVLILVLASLSWTFIENPIRKGALTRFCRVVKRGEWRRERSFIGRFVTIACILGAFMSVSAIGFTTTSVALSKDKVITAIQDKVGKEEPPTENKVSPVPKPDAPKKVEKPAEERAEKPSDETPSEEEPSQDEAPAEEKPPVQDSRSLTVIGDSVMIDVTPHLEEVFPNAKVDAKIGRQFREAEDIVQQKKSSGSLGEIVVIELGANGPLAEKKMHALIKEIGDRNIYMITTRVPKPWQKEVNDTIKSVAGNYKNVKVVDWFTKSESHPEYIGNDGVHLTKTGAKTYADYLLKHID</sequence>
<dbReference type="Proteomes" id="UP000076567">
    <property type="component" value="Unassembled WGS sequence"/>
</dbReference>
<feature type="transmembrane region" description="Helical" evidence="10">
    <location>
        <begin position="287"/>
        <end position="310"/>
    </location>
</feature>
<keyword evidence="4" id="KW-0808">Transferase</keyword>
<keyword evidence="8" id="KW-0012">Acyltransferase</keyword>
<dbReference type="GO" id="GO:0016747">
    <property type="term" value="F:acyltransferase activity, transferring groups other than amino-acyl groups"/>
    <property type="evidence" value="ECO:0007669"/>
    <property type="project" value="InterPro"/>
</dbReference>
<feature type="transmembrane region" description="Helical" evidence="10">
    <location>
        <begin position="35"/>
        <end position="55"/>
    </location>
</feature>
<evidence type="ECO:0000256" key="3">
    <source>
        <dbReference type="ARBA" id="ARBA00022475"/>
    </source>
</evidence>
<comment type="subcellular location">
    <subcellularLocation>
        <location evidence="1">Cell membrane</location>
        <topology evidence="1">Multi-pass membrane protein</topology>
    </subcellularLocation>
</comment>
<evidence type="ECO:0000256" key="6">
    <source>
        <dbReference type="ARBA" id="ARBA00022989"/>
    </source>
</evidence>
<feature type="transmembrane region" description="Helical" evidence="10">
    <location>
        <begin position="61"/>
        <end position="84"/>
    </location>
</feature>
<evidence type="ECO:0000259" key="11">
    <source>
        <dbReference type="Pfam" id="PF01757"/>
    </source>
</evidence>
<name>A0A165N1H6_9BACL</name>
<dbReference type="RefSeq" id="WP_066245411.1">
    <property type="nucleotide sequence ID" value="NZ_LRFC01000038.1"/>
</dbReference>
<evidence type="ECO:0000313" key="12">
    <source>
        <dbReference type="EMBL" id="KZE64244.1"/>
    </source>
</evidence>
<evidence type="ECO:0000256" key="7">
    <source>
        <dbReference type="ARBA" id="ARBA00023136"/>
    </source>
</evidence>
<feature type="transmembrane region" description="Helical" evidence="10">
    <location>
        <begin position="167"/>
        <end position="188"/>
    </location>
</feature>
<dbReference type="InterPro" id="IPR036514">
    <property type="entry name" value="SGNH_hydro_sf"/>
</dbReference>
<feature type="transmembrane region" description="Helical" evidence="10">
    <location>
        <begin position="105"/>
        <end position="123"/>
    </location>
</feature>
<feature type="compositionally biased region" description="Acidic residues" evidence="9">
    <location>
        <begin position="483"/>
        <end position="495"/>
    </location>
</feature>
<comment type="similarity">
    <text evidence="2">Belongs to the acyltransferase 3 family.</text>
</comment>
<feature type="region of interest" description="Disordered" evidence="9">
    <location>
        <begin position="1"/>
        <end position="24"/>
    </location>
</feature>
<evidence type="ECO:0000256" key="5">
    <source>
        <dbReference type="ARBA" id="ARBA00022692"/>
    </source>
</evidence>
<dbReference type="Pfam" id="PF01757">
    <property type="entry name" value="Acyl_transf_3"/>
    <property type="match status" value="1"/>
</dbReference>
<feature type="transmembrane region" description="Helical" evidence="10">
    <location>
        <begin position="195"/>
        <end position="216"/>
    </location>
</feature>
<evidence type="ECO:0000313" key="13">
    <source>
        <dbReference type="Proteomes" id="UP000076567"/>
    </source>
</evidence>
<gene>
    <name evidence="12" type="ORF">AWM68_14185</name>
</gene>
<keyword evidence="6 10" id="KW-1133">Transmembrane helix</keyword>
<feature type="domain" description="Acyltransferase 3" evidence="11">
    <location>
        <begin position="37"/>
        <end position="373"/>
    </location>
</feature>
<reference evidence="13" key="1">
    <citation type="submission" date="2016-01" db="EMBL/GenBank/DDBJ databases">
        <title>Draft genome of Chromobacterium sp. F49.</title>
        <authorList>
            <person name="Hong K.W."/>
        </authorList>
    </citation>
    <scope>NUCLEOTIDE SEQUENCE [LARGE SCALE GENOMIC DNA]</scope>
    <source>
        <strain evidence="13">P7IIIA</strain>
    </source>
</reference>
<evidence type="ECO:0000256" key="8">
    <source>
        <dbReference type="ARBA" id="ARBA00023315"/>
    </source>
</evidence>
<feature type="transmembrane region" description="Helical" evidence="10">
    <location>
        <begin position="261"/>
        <end position="281"/>
    </location>
</feature>
<feature type="transmembrane region" description="Helical" evidence="10">
    <location>
        <begin position="355"/>
        <end position="376"/>
    </location>
</feature>
<dbReference type="InterPro" id="IPR050879">
    <property type="entry name" value="Acyltransferase_3"/>
</dbReference>
<organism evidence="12 13">
    <name type="scientific">Fictibacillus phosphorivorans</name>
    <dbReference type="NCBI Taxonomy" id="1221500"/>
    <lineage>
        <taxon>Bacteria</taxon>
        <taxon>Bacillati</taxon>
        <taxon>Bacillota</taxon>
        <taxon>Bacilli</taxon>
        <taxon>Bacillales</taxon>
        <taxon>Fictibacillaceae</taxon>
        <taxon>Fictibacillus</taxon>
    </lineage>
</organism>
<accession>A0A165N1H6</accession>
<evidence type="ECO:0000256" key="1">
    <source>
        <dbReference type="ARBA" id="ARBA00004651"/>
    </source>
</evidence>
<dbReference type="InterPro" id="IPR002656">
    <property type="entry name" value="Acyl_transf_3_dom"/>
</dbReference>
<dbReference type="SUPFAM" id="SSF52266">
    <property type="entry name" value="SGNH hydrolase"/>
    <property type="match status" value="1"/>
</dbReference>
<evidence type="ECO:0000256" key="9">
    <source>
        <dbReference type="SAM" id="MobiDB-lite"/>
    </source>
</evidence>
<comment type="caution">
    <text evidence="12">The sequence shown here is derived from an EMBL/GenBank/DDBJ whole genome shotgun (WGS) entry which is preliminary data.</text>
</comment>
<protein>
    <recommendedName>
        <fullName evidence="11">Acyltransferase 3 domain-containing protein</fullName>
    </recommendedName>
</protein>
<feature type="transmembrane region" description="Helical" evidence="10">
    <location>
        <begin position="331"/>
        <end position="349"/>
    </location>
</feature>
<evidence type="ECO:0000256" key="4">
    <source>
        <dbReference type="ARBA" id="ARBA00022679"/>
    </source>
</evidence>
<dbReference type="PANTHER" id="PTHR23028">
    <property type="entry name" value="ACETYLTRANSFERASE"/>
    <property type="match status" value="1"/>
</dbReference>